<gene>
    <name evidence="1" type="ORF">sscle_10g077260</name>
</gene>
<dbReference type="Proteomes" id="UP000177798">
    <property type="component" value="Chromosome 10"/>
</dbReference>
<accession>A0A1D9QDD0</accession>
<reference evidence="2" key="1">
    <citation type="journal article" date="2017" name="Genome Biol. Evol.">
        <title>The complete genome sequence of the phytopathogenic fungus Sclerotinia sclerotiorum reveals insights into the genome architecture of broad host range pathogens.</title>
        <authorList>
            <person name="Derbyshire M."/>
            <person name="Denton-Giles M."/>
            <person name="Hegedus D."/>
            <person name="Seifbarghy S."/>
            <person name="Rollins J."/>
            <person name="van Kan J."/>
            <person name="Seidl M.F."/>
            <person name="Faino L."/>
            <person name="Mbengue M."/>
            <person name="Navaud O."/>
            <person name="Raffaele S."/>
            <person name="Hammond-Kosack K."/>
            <person name="Heard S."/>
            <person name="Oliver R."/>
        </authorList>
    </citation>
    <scope>NUCLEOTIDE SEQUENCE [LARGE SCALE GENOMIC DNA]</scope>
    <source>
        <strain evidence="2">ATCC 18683 / 1980 / Ss-1</strain>
    </source>
</reference>
<evidence type="ECO:0000313" key="2">
    <source>
        <dbReference type="Proteomes" id="UP000177798"/>
    </source>
</evidence>
<sequence length="194" mass="22310">MSQESEEEREGVESGEVELSLFARQNEDALHKISHYLSNKRRKPCDDSNVLPKHMGPNKWALGKNLSQIQSISVPSRIIPGINIIPAHPAVPLPEYLHKWHQDHEETFPFQNLTHSIVEDPLCSMSMSLMHRLSEPGYCAYIRQAVEEFFQEENRRHPEFRIPMVIIVPQRTRPTPCRDCIGQAIRVEVGIQGQ</sequence>
<dbReference type="EMBL" id="CP017823">
    <property type="protein sequence ID" value="APA12956.1"/>
    <property type="molecule type" value="Genomic_DNA"/>
</dbReference>
<organism evidence="1 2">
    <name type="scientific">Sclerotinia sclerotiorum (strain ATCC 18683 / 1980 / Ss-1)</name>
    <name type="common">White mold</name>
    <name type="synonym">Whetzelinia sclerotiorum</name>
    <dbReference type="NCBI Taxonomy" id="665079"/>
    <lineage>
        <taxon>Eukaryota</taxon>
        <taxon>Fungi</taxon>
        <taxon>Dikarya</taxon>
        <taxon>Ascomycota</taxon>
        <taxon>Pezizomycotina</taxon>
        <taxon>Leotiomycetes</taxon>
        <taxon>Helotiales</taxon>
        <taxon>Sclerotiniaceae</taxon>
        <taxon>Sclerotinia</taxon>
    </lineage>
</organism>
<dbReference type="AlphaFoldDB" id="A0A1D9QDD0"/>
<dbReference type="OMA" id="HKISHYL"/>
<evidence type="ECO:0000313" key="1">
    <source>
        <dbReference type="EMBL" id="APA12956.1"/>
    </source>
</evidence>
<name>A0A1D9QDD0_SCLS1</name>
<dbReference type="OrthoDB" id="3541037at2759"/>
<proteinExistence type="predicted"/>
<dbReference type="VEuPathDB" id="FungiDB:sscle_10g077260"/>
<dbReference type="KEGG" id="ssl:SS1G_08443"/>
<protein>
    <submittedName>
        <fullName evidence="1">Uncharacterized protein</fullName>
    </submittedName>
</protein>
<dbReference type="RefSeq" id="XP_001590703.1">
    <property type="nucleotide sequence ID" value="XM_001590653.1"/>
</dbReference>